<reference evidence="2" key="2">
    <citation type="submission" date="2015-01" db="EMBL/GenBank/DDBJ databases">
        <title>Evolutionary Origins and Diversification of the Mycorrhizal Mutualists.</title>
        <authorList>
            <consortium name="DOE Joint Genome Institute"/>
            <consortium name="Mycorrhizal Genomics Consortium"/>
            <person name="Kohler A."/>
            <person name="Kuo A."/>
            <person name="Nagy L.G."/>
            <person name="Floudas D."/>
            <person name="Copeland A."/>
            <person name="Barry K.W."/>
            <person name="Cichocki N."/>
            <person name="Veneault-Fourrey C."/>
            <person name="LaButti K."/>
            <person name="Lindquist E.A."/>
            <person name="Lipzen A."/>
            <person name="Lundell T."/>
            <person name="Morin E."/>
            <person name="Murat C."/>
            <person name="Riley R."/>
            <person name="Ohm R."/>
            <person name="Sun H."/>
            <person name="Tunlid A."/>
            <person name="Henrissat B."/>
            <person name="Grigoriev I.V."/>
            <person name="Hibbett D.S."/>
            <person name="Martin F."/>
        </authorList>
    </citation>
    <scope>NUCLEOTIDE SEQUENCE [LARGE SCALE GENOMIC DNA]</scope>
    <source>
        <strain evidence="2">Foug A</strain>
    </source>
</reference>
<proteinExistence type="predicted"/>
<reference evidence="1 2" key="1">
    <citation type="submission" date="2014-04" db="EMBL/GenBank/DDBJ databases">
        <authorList>
            <consortium name="DOE Joint Genome Institute"/>
            <person name="Kuo A."/>
            <person name="Kohler A."/>
            <person name="Nagy L.G."/>
            <person name="Floudas D."/>
            <person name="Copeland A."/>
            <person name="Barry K.W."/>
            <person name="Cichocki N."/>
            <person name="Veneault-Fourrey C."/>
            <person name="LaButti K."/>
            <person name="Lindquist E.A."/>
            <person name="Lipzen A."/>
            <person name="Lundell T."/>
            <person name="Morin E."/>
            <person name="Murat C."/>
            <person name="Sun H."/>
            <person name="Tunlid A."/>
            <person name="Henrissat B."/>
            <person name="Grigoriev I.V."/>
            <person name="Hibbett D.S."/>
            <person name="Martin F."/>
            <person name="Nordberg H.P."/>
            <person name="Cantor M.N."/>
            <person name="Hua S.X."/>
        </authorList>
    </citation>
    <scope>NUCLEOTIDE SEQUENCE [LARGE SCALE GENOMIC DNA]</scope>
    <source>
        <strain evidence="1 2">Foug A</strain>
    </source>
</reference>
<dbReference type="OrthoDB" id="3353107at2759"/>
<accession>A0A0C3DUH9</accession>
<organism evidence="1 2">
    <name type="scientific">Scleroderma citrinum Foug A</name>
    <dbReference type="NCBI Taxonomy" id="1036808"/>
    <lineage>
        <taxon>Eukaryota</taxon>
        <taxon>Fungi</taxon>
        <taxon>Dikarya</taxon>
        <taxon>Basidiomycota</taxon>
        <taxon>Agaricomycotina</taxon>
        <taxon>Agaricomycetes</taxon>
        <taxon>Agaricomycetidae</taxon>
        <taxon>Boletales</taxon>
        <taxon>Sclerodermatineae</taxon>
        <taxon>Sclerodermataceae</taxon>
        <taxon>Scleroderma</taxon>
    </lineage>
</organism>
<protein>
    <submittedName>
        <fullName evidence="1">Uncharacterized protein</fullName>
    </submittedName>
</protein>
<dbReference type="InParanoid" id="A0A0C3DUH9"/>
<evidence type="ECO:0000313" key="1">
    <source>
        <dbReference type="EMBL" id="KIM59844.1"/>
    </source>
</evidence>
<dbReference type="EMBL" id="KN822069">
    <property type="protein sequence ID" value="KIM59844.1"/>
    <property type="molecule type" value="Genomic_DNA"/>
</dbReference>
<keyword evidence="2" id="KW-1185">Reference proteome</keyword>
<gene>
    <name evidence="1" type="ORF">SCLCIDRAFT_27077</name>
</gene>
<dbReference type="STRING" id="1036808.A0A0C3DUH9"/>
<dbReference type="Proteomes" id="UP000053989">
    <property type="component" value="Unassembled WGS sequence"/>
</dbReference>
<dbReference type="HOGENOM" id="CLU_092517_1_0_1"/>
<sequence>MDCSCGGHLPKTLGLSAYGSNLEPNLYADGTDFFFIRLFLGPINGDCEVFCQEWNLHPISGPMTNNKSPQDLWLISHVTLGEYHDECEGIHPLTMERYYGVHGCEQTHLNGQTSAGHPLDEDPEAGDEEIIADGHSGILKRLEADLQVQVHHEVVEVPGKGSPFTCVEDEAKFWSVLDHVMLEDITLTGYGLLSEDDELTVEHIPIGRRGTKFVTVSLAEPVWARQAKTWCQALAVLTLFDASGYFNKQ</sequence>
<name>A0A0C3DUH9_9AGAM</name>
<dbReference type="AlphaFoldDB" id="A0A0C3DUH9"/>
<evidence type="ECO:0000313" key="2">
    <source>
        <dbReference type="Proteomes" id="UP000053989"/>
    </source>
</evidence>